<dbReference type="NCBIfam" id="NF008888">
    <property type="entry name" value="PRK11922.1"/>
    <property type="match status" value="1"/>
</dbReference>
<dbReference type="PANTHER" id="PTHR43133">
    <property type="entry name" value="RNA POLYMERASE ECF-TYPE SIGMA FACTO"/>
    <property type="match status" value="1"/>
</dbReference>
<dbReference type="InterPro" id="IPR013249">
    <property type="entry name" value="RNA_pol_sigma70_r4_t2"/>
</dbReference>
<evidence type="ECO:0000259" key="6">
    <source>
        <dbReference type="Pfam" id="PF08281"/>
    </source>
</evidence>
<evidence type="ECO:0000256" key="2">
    <source>
        <dbReference type="ARBA" id="ARBA00023015"/>
    </source>
</evidence>
<keyword evidence="4" id="KW-0804">Transcription</keyword>
<dbReference type="GO" id="GO:0006352">
    <property type="term" value="P:DNA-templated transcription initiation"/>
    <property type="evidence" value="ECO:0007669"/>
    <property type="project" value="InterPro"/>
</dbReference>
<comment type="similarity">
    <text evidence="1">Belongs to the sigma-70 factor family. ECF subfamily.</text>
</comment>
<dbReference type="Proteomes" id="UP000233782">
    <property type="component" value="Unassembled WGS sequence"/>
</dbReference>
<dbReference type="Gene3D" id="1.10.1740.10">
    <property type="match status" value="1"/>
</dbReference>
<name>A0A2N3U973_9BACT</name>
<feature type="domain" description="RNA polymerase sigma-70 region 2" evidence="5">
    <location>
        <begin position="32"/>
        <end position="99"/>
    </location>
</feature>
<accession>A0A2N3U973</accession>
<dbReference type="PANTHER" id="PTHR43133:SF51">
    <property type="entry name" value="RNA POLYMERASE SIGMA FACTOR"/>
    <property type="match status" value="1"/>
</dbReference>
<dbReference type="NCBIfam" id="TIGR02937">
    <property type="entry name" value="sigma70-ECF"/>
    <property type="match status" value="1"/>
</dbReference>
<dbReference type="InterPro" id="IPR014284">
    <property type="entry name" value="RNA_pol_sigma-70_dom"/>
</dbReference>
<dbReference type="GO" id="GO:0003677">
    <property type="term" value="F:DNA binding"/>
    <property type="evidence" value="ECO:0007669"/>
    <property type="project" value="InterPro"/>
</dbReference>
<reference evidence="7 8" key="1">
    <citation type="submission" date="2017-12" db="EMBL/GenBank/DDBJ databases">
        <title>Genomic Encyclopedia of Type Strains, Phase III (KMG-III): the genomes of soil and plant-associated and newly described type strains.</title>
        <authorList>
            <person name="Whitman W."/>
        </authorList>
    </citation>
    <scope>NUCLEOTIDE SEQUENCE [LARGE SCALE GENOMIC DNA]</scope>
    <source>
        <strain evidence="7 8">LP43</strain>
    </source>
</reference>
<evidence type="ECO:0000259" key="5">
    <source>
        <dbReference type="Pfam" id="PF04542"/>
    </source>
</evidence>
<dbReference type="EMBL" id="PJMU01000003">
    <property type="protein sequence ID" value="PKV63287.1"/>
    <property type="molecule type" value="Genomic_DNA"/>
</dbReference>
<protein>
    <submittedName>
        <fullName evidence="7">RNA polymerase sigma-70 factor (ECF subfamily)</fullName>
    </submittedName>
</protein>
<dbReference type="SUPFAM" id="SSF88946">
    <property type="entry name" value="Sigma2 domain of RNA polymerase sigma factors"/>
    <property type="match status" value="1"/>
</dbReference>
<dbReference type="Pfam" id="PF08281">
    <property type="entry name" value="Sigma70_r4_2"/>
    <property type="match status" value="1"/>
</dbReference>
<dbReference type="RefSeq" id="WP_101445941.1">
    <property type="nucleotide sequence ID" value="NZ_PJMU01000003.1"/>
</dbReference>
<dbReference type="Pfam" id="PF04542">
    <property type="entry name" value="Sigma70_r2"/>
    <property type="match status" value="1"/>
</dbReference>
<evidence type="ECO:0000256" key="4">
    <source>
        <dbReference type="ARBA" id="ARBA00023163"/>
    </source>
</evidence>
<evidence type="ECO:0000256" key="1">
    <source>
        <dbReference type="ARBA" id="ARBA00010641"/>
    </source>
</evidence>
<dbReference type="Gene3D" id="1.10.10.10">
    <property type="entry name" value="Winged helix-like DNA-binding domain superfamily/Winged helix DNA-binding domain"/>
    <property type="match status" value="1"/>
</dbReference>
<dbReference type="InterPro" id="IPR039425">
    <property type="entry name" value="RNA_pol_sigma-70-like"/>
</dbReference>
<dbReference type="AlphaFoldDB" id="A0A2N3U973"/>
<gene>
    <name evidence="7" type="ORF">BD749_3127</name>
</gene>
<keyword evidence="8" id="KW-1185">Reference proteome</keyword>
<evidence type="ECO:0000256" key="3">
    <source>
        <dbReference type="ARBA" id="ARBA00023082"/>
    </source>
</evidence>
<evidence type="ECO:0000313" key="8">
    <source>
        <dbReference type="Proteomes" id="UP000233782"/>
    </source>
</evidence>
<dbReference type="OrthoDB" id="1027298at2"/>
<dbReference type="GO" id="GO:0016987">
    <property type="term" value="F:sigma factor activity"/>
    <property type="evidence" value="ECO:0007669"/>
    <property type="project" value="UniProtKB-KW"/>
</dbReference>
<sequence length="221" mass="25524">MGKLATFEKAALSDSAVVERILGGEVSLYELLMRRHNQKLYRVVRSYLKQEQEVEDVMQETYLQAFEKLSQFRNEALFSTWLIRIGINKALSRLREQKRLSGGSLLMDQPERLSVLLQNMSAPNPEQATIRQEVKQLLESAIDSIPEKYRIVYMLREMEDMSMHDIAQCLELSESNVKVRLHRAKSMLKESLLKLSVGEDVFEFGNKRCDAVVRQVLNALT</sequence>
<dbReference type="InterPro" id="IPR013325">
    <property type="entry name" value="RNA_pol_sigma_r2"/>
</dbReference>
<organism evidence="7 8">
    <name type="scientific">Pontibacter ramchanderi</name>
    <dbReference type="NCBI Taxonomy" id="1179743"/>
    <lineage>
        <taxon>Bacteria</taxon>
        <taxon>Pseudomonadati</taxon>
        <taxon>Bacteroidota</taxon>
        <taxon>Cytophagia</taxon>
        <taxon>Cytophagales</taxon>
        <taxon>Hymenobacteraceae</taxon>
        <taxon>Pontibacter</taxon>
    </lineage>
</organism>
<dbReference type="InterPro" id="IPR036388">
    <property type="entry name" value="WH-like_DNA-bd_sf"/>
</dbReference>
<comment type="caution">
    <text evidence="7">The sequence shown here is derived from an EMBL/GenBank/DDBJ whole genome shotgun (WGS) entry which is preliminary data.</text>
</comment>
<keyword evidence="3" id="KW-0731">Sigma factor</keyword>
<dbReference type="InterPro" id="IPR013324">
    <property type="entry name" value="RNA_pol_sigma_r3/r4-like"/>
</dbReference>
<dbReference type="SUPFAM" id="SSF88659">
    <property type="entry name" value="Sigma3 and sigma4 domains of RNA polymerase sigma factors"/>
    <property type="match status" value="1"/>
</dbReference>
<evidence type="ECO:0000313" key="7">
    <source>
        <dbReference type="EMBL" id="PKV63287.1"/>
    </source>
</evidence>
<proteinExistence type="inferred from homology"/>
<dbReference type="InterPro" id="IPR007627">
    <property type="entry name" value="RNA_pol_sigma70_r2"/>
</dbReference>
<feature type="domain" description="RNA polymerase sigma factor 70 region 4 type 2" evidence="6">
    <location>
        <begin position="136"/>
        <end position="188"/>
    </location>
</feature>
<keyword evidence="2" id="KW-0805">Transcription regulation</keyword>
<dbReference type="CDD" id="cd06171">
    <property type="entry name" value="Sigma70_r4"/>
    <property type="match status" value="1"/>
</dbReference>